<dbReference type="VEuPathDB" id="VectorBase:ISCW020119"/>
<keyword evidence="2" id="KW-1185">Reference proteome</keyword>
<name>A0A1S4LW29_IXOSC</name>
<protein>
    <submittedName>
        <fullName evidence="1">Uncharacterized protein</fullName>
    </submittedName>
</protein>
<sequence>PTTITFLVTNCRSIKNKIDDLSSLMDTVKPSVVTGTGSWQVEEATNREVFPSHFTCYSKDRYTHGGGVFILADQCISSRTIGVDEGSCEAVWCQLRLRDDKAQSVCSFYRPPASSVGILSNSQ</sequence>
<reference evidence="1" key="2">
    <citation type="submission" date="2020-05" db="UniProtKB">
        <authorList>
            <consortium name="EnsemblMetazoa"/>
        </authorList>
    </citation>
    <scope>IDENTIFICATION</scope>
    <source>
        <strain evidence="1">wikel</strain>
    </source>
</reference>
<dbReference type="Proteomes" id="UP000001555">
    <property type="component" value="Unassembled WGS sequence"/>
</dbReference>
<accession>A0A1S4LW29</accession>
<dbReference type="VEuPathDB" id="VectorBase:ISCP_010442"/>
<dbReference type="VEuPathDB" id="VectorBase:ISCI020119"/>
<dbReference type="InterPro" id="IPR036691">
    <property type="entry name" value="Endo/exonu/phosph_ase_sf"/>
</dbReference>
<dbReference type="SUPFAM" id="SSF56219">
    <property type="entry name" value="DNase I-like"/>
    <property type="match status" value="1"/>
</dbReference>
<dbReference type="PANTHER" id="PTHR33395:SF22">
    <property type="entry name" value="REVERSE TRANSCRIPTASE DOMAIN-CONTAINING PROTEIN"/>
    <property type="match status" value="1"/>
</dbReference>
<dbReference type="Gene3D" id="3.60.10.10">
    <property type="entry name" value="Endonuclease/exonuclease/phosphatase"/>
    <property type="match status" value="1"/>
</dbReference>
<dbReference type="PANTHER" id="PTHR33395">
    <property type="entry name" value="TRANSCRIPTASE, PUTATIVE-RELATED-RELATED"/>
    <property type="match status" value="1"/>
</dbReference>
<proteinExistence type="predicted"/>
<reference evidence="2" key="1">
    <citation type="submission" date="2008-03" db="EMBL/GenBank/DDBJ databases">
        <title>Annotation of Ixodes scapularis.</title>
        <authorList>
            <consortium name="Ixodes scapularis Genome Project Consortium"/>
            <person name="Caler E."/>
            <person name="Hannick L.I."/>
            <person name="Bidwell S."/>
            <person name="Joardar V."/>
            <person name="Thiagarajan M."/>
            <person name="Amedeo P."/>
            <person name="Galinsky K.J."/>
            <person name="Schobel S."/>
            <person name="Inman J."/>
            <person name="Hostetler J."/>
            <person name="Miller J."/>
            <person name="Hammond M."/>
            <person name="Megy K."/>
            <person name="Lawson D."/>
            <person name="Kodira C."/>
            <person name="Sutton G."/>
            <person name="Meyer J."/>
            <person name="Hill C.A."/>
            <person name="Birren B."/>
            <person name="Nene V."/>
            <person name="Collins F."/>
            <person name="Alarcon-Chaidez F."/>
            <person name="Wikel S."/>
            <person name="Strausberg R."/>
        </authorList>
    </citation>
    <scope>NUCLEOTIDE SEQUENCE [LARGE SCALE GENOMIC DNA]</scope>
    <source>
        <strain evidence="2">Wikel</strain>
    </source>
</reference>
<dbReference type="EnsemblMetazoa" id="ISCW020119-RA">
    <property type="protein sequence ID" value="ISCW020119-PA"/>
    <property type="gene ID" value="ISCW020119"/>
</dbReference>
<dbReference type="EMBL" id="ABJB011112770">
    <property type="status" value="NOT_ANNOTATED_CDS"/>
    <property type="molecule type" value="Genomic_DNA"/>
</dbReference>
<dbReference type="InParanoid" id="A0A1S4LW29"/>
<dbReference type="OrthoDB" id="6494786at2759"/>
<evidence type="ECO:0000313" key="2">
    <source>
        <dbReference type="Proteomes" id="UP000001555"/>
    </source>
</evidence>
<evidence type="ECO:0000313" key="1">
    <source>
        <dbReference type="EnsemblMetazoa" id="ISCW020119-PA"/>
    </source>
</evidence>
<dbReference type="AlphaFoldDB" id="A0A1S4LW29"/>
<organism evidence="1 2">
    <name type="scientific">Ixodes scapularis</name>
    <name type="common">Black-legged tick</name>
    <name type="synonym">Deer tick</name>
    <dbReference type="NCBI Taxonomy" id="6945"/>
    <lineage>
        <taxon>Eukaryota</taxon>
        <taxon>Metazoa</taxon>
        <taxon>Ecdysozoa</taxon>
        <taxon>Arthropoda</taxon>
        <taxon>Chelicerata</taxon>
        <taxon>Arachnida</taxon>
        <taxon>Acari</taxon>
        <taxon>Parasitiformes</taxon>
        <taxon>Ixodida</taxon>
        <taxon>Ixodoidea</taxon>
        <taxon>Ixodidae</taxon>
        <taxon>Ixodinae</taxon>
        <taxon>Ixodes</taxon>
    </lineage>
</organism>